<evidence type="ECO:0000313" key="3">
    <source>
        <dbReference type="Proteomes" id="UP000036923"/>
    </source>
</evidence>
<dbReference type="STRING" id="398512.Bccel_2415"/>
<dbReference type="eggNOG" id="COG2172">
    <property type="taxonomic scope" value="Bacteria"/>
</dbReference>
<proteinExistence type="predicted"/>
<dbReference type="EMBL" id="LGTC01000001">
    <property type="protein sequence ID" value="KNY27147.1"/>
    <property type="molecule type" value="Genomic_DNA"/>
</dbReference>
<dbReference type="OrthoDB" id="9798941at2"/>
<reference evidence="3" key="1">
    <citation type="submission" date="2015-07" db="EMBL/GenBank/DDBJ databases">
        <title>Near-Complete Genome Sequence of the Cellulolytic Bacterium Bacteroides (Pseudobacteroides) cellulosolvens ATCC 35603.</title>
        <authorList>
            <person name="Dassa B."/>
            <person name="Utturkar S.M."/>
            <person name="Klingeman D.M."/>
            <person name="Hurt R.A."/>
            <person name="Keller M."/>
            <person name="Xu J."/>
            <person name="Reddy Y.H.K."/>
            <person name="Borovok I."/>
            <person name="Grinberg I.R."/>
            <person name="Lamed R."/>
            <person name="Zhivin O."/>
            <person name="Bayer E.A."/>
            <person name="Brown S.D."/>
        </authorList>
    </citation>
    <scope>NUCLEOTIDE SEQUENCE [LARGE SCALE GENOMIC DNA]</scope>
    <source>
        <strain evidence="3">DSM 2933</strain>
    </source>
</reference>
<keyword evidence="3" id="KW-1185">Reference proteome</keyword>
<keyword evidence="2" id="KW-0723">Serine/threonine-protein kinase</keyword>
<dbReference type="RefSeq" id="WP_036945662.1">
    <property type="nucleotide sequence ID" value="NZ_JQKC01000066.1"/>
</dbReference>
<dbReference type="GO" id="GO:0004674">
    <property type="term" value="F:protein serine/threonine kinase activity"/>
    <property type="evidence" value="ECO:0007669"/>
    <property type="project" value="UniProtKB-KW"/>
</dbReference>
<dbReference type="InterPro" id="IPR036890">
    <property type="entry name" value="HATPase_C_sf"/>
</dbReference>
<protein>
    <submittedName>
        <fullName evidence="2">Putative anti-sigma regulatory factor, serine/threonine protein kinase</fullName>
    </submittedName>
</protein>
<name>A0A0L6JP58_9FIRM</name>
<dbReference type="AlphaFoldDB" id="A0A0L6JP58"/>
<comment type="caution">
    <text evidence="2">The sequence shown here is derived from an EMBL/GenBank/DDBJ whole genome shotgun (WGS) entry which is preliminary data.</text>
</comment>
<accession>A0A0L6JP58</accession>
<evidence type="ECO:0000313" key="2">
    <source>
        <dbReference type="EMBL" id="KNY27147.1"/>
    </source>
</evidence>
<evidence type="ECO:0000259" key="1">
    <source>
        <dbReference type="Pfam" id="PF13581"/>
    </source>
</evidence>
<dbReference type="Gene3D" id="3.30.565.10">
    <property type="entry name" value="Histidine kinase-like ATPase, C-terminal domain"/>
    <property type="match status" value="1"/>
</dbReference>
<dbReference type="Pfam" id="PF13581">
    <property type="entry name" value="HATPase_c_2"/>
    <property type="match status" value="1"/>
</dbReference>
<sequence length="128" mass="14118">MDNFDVIELKLPLKAEYVSIVRLTASGISNRIGFDIDSIEDIKVAIAEVCNKLITVGSATEDFVKIIFRISKDKLTVIFDSEDESLKCIFSGSDNEFGLSIINALMDEVELCSDSYILSISKVIEGKS</sequence>
<feature type="domain" description="Histidine kinase/HSP90-like ATPase" evidence="1">
    <location>
        <begin position="12"/>
        <end position="111"/>
    </location>
</feature>
<keyword evidence="2" id="KW-0418">Kinase</keyword>
<keyword evidence="2" id="KW-0808">Transferase</keyword>
<gene>
    <name evidence="2" type="ORF">Bccel_2415</name>
</gene>
<dbReference type="Proteomes" id="UP000036923">
    <property type="component" value="Unassembled WGS sequence"/>
</dbReference>
<dbReference type="InterPro" id="IPR003594">
    <property type="entry name" value="HATPase_dom"/>
</dbReference>
<organism evidence="2 3">
    <name type="scientific">Pseudobacteroides cellulosolvens ATCC 35603 = DSM 2933</name>
    <dbReference type="NCBI Taxonomy" id="398512"/>
    <lineage>
        <taxon>Bacteria</taxon>
        <taxon>Bacillati</taxon>
        <taxon>Bacillota</taxon>
        <taxon>Clostridia</taxon>
        <taxon>Eubacteriales</taxon>
        <taxon>Oscillospiraceae</taxon>
        <taxon>Pseudobacteroides</taxon>
    </lineage>
</organism>